<organism evidence="1 2">
    <name type="scientific">Xenopus laevis</name>
    <name type="common">African clawed frog</name>
    <dbReference type="NCBI Taxonomy" id="8355"/>
    <lineage>
        <taxon>Eukaryota</taxon>
        <taxon>Metazoa</taxon>
        <taxon>Chordata</taxon>
        <taxon>Craniata</taxon>
        <taxon>Vertebrata</taxon>
        <taxon>Euteleostomi</taxon>
        <taxon>Amphibia</taxon>
        <taxon>Batrachia</taxon>
        <taxon>Anura</taxon>
        <taxon>Pipoidea</taxon>
        <taxon>Pipidae</taxon>
        <taxon>Xenopodinae</taxon>
        <taxon>Xenopus</taxon>
        <taxon>Xenopus</taxon>
    </lineage>
</organism>
<proteinExistence type="predicted"/>
<accession>A0A974I397</accession>
<protein>
    <submittedName>
        <fullName evidence="1">Uncharacterized protein</fullName>
    </submittedName>
</protein>
<dbReference type="AlphaFoldDB" id="A0A974I397"/>
<evidence type="ECO:0000313" key="2">
    <source>
        <dbReference type="Proteomes" id="UP000694892"/>
    </source>
</evidence>
<evidence type="ECO:0000313" key="1">
    <source>
        <dbReference type="EMBL" id="OCT99693.1"/>
    </source>
</evidence>
<name>A0A974I397_XENLA</name>
<sequence length="70" mass="7649">MTADLLSSTCVGTTHCALALIPVTTFNRKLCHAQVSHMDIITVWLHTLTEPVKLLGVTGCVYTGIQNVYF</sequence>
<dbReference type="EMBL" id="CM004466">
    <property type="protein sequence ID" value="OCT99693.1"/>
    <property type="molecule type" value="Genomic_DNA"/>
</dbReference>
<reference evidence="2" key="1">
    <citation type="journal article" date="2016" name="Nature">
        <title>Genome evolution in the allotetraploid frog Xenopus laevis.</title>
        <authorList>
            <person name="Session A.M."/>
            <person name="Uno Y."/>
            <person name="Kwon T."/>
            <person name="Chapman J.A."/>
            <person name="Toyoda A."/>
            <person name="Takahashi S."/>
            <person name="Fukui A."/>
            <person name="Hikosaka A."/>
            <person name="Suzuki A."/>
            <person name="Kondo M."/>
            <person name="van Heeringen S.J."/>
            <person name="Quigley I."/>
            <person name="Heinz S."/>
            <person name="Ogino H."/>
            <person name="Ochi H."/>
            <person name="Hellsten U."/>
            <person name="Lyons J.B."/>
            <person name="Simakov O."/>
            <person name="Putnam N."/>
            <person name="Stites J."/>
            <person name="Kuroki Y."/>
            <person name="Tanaka T."/>
            <person name="Michiue T."/>
            <person name="Watanabe M."/>
            <person name="Bogdanovic O."/>
            <person name="Lister R."/>
            <person name="Georgiou G."/>
            <person name="Paranjpe S.S."/>
            <person name="van Kruijsbergen I."/>
            <person name="Shu S."/>
            <person name="Carlson J."/>
            <person name="Kinoshita T."/>
            <person name="Ohta Y."/>
            <person name="Mawaribuchi S."/>
            <person name="Jenkins J."/>
            <person name="Grimwood J."/>
            <person name="Schmutz J."/>
            <person name="Mitros T."/>
            <person name="Mozaffari S.V."/>
            <person name="Suzuki Y."/>
            <person name="Haramoto Y."/>
            <person name="Yamamoto T.S."/>
            <person name="Takagi C."/>
            <person name="Heald R."/>
            <person name="Miller K."/>
            <person name="Haudenschild C."/>
            <person name="Kitzman J."/>
            <person name="Nakayama T."/>
            <person name="Izutsu Y."/>
            <person name="Robert J."/>
            <person name="Fortriede J."/>
            <person name="Burns K."/>
            <person name="Lotay V."/>
            <person name="Karimi K."/>
            <person name="Yasuoka Y."/>
            <person name="Dichmann D.S."/>
            <person name="Flajnik M.F."/>
            <person name="Houston D.W."/>
            <person name="Shendure J."/>
            <person name="DuPasquier L."/>
            <person name="Vize P.D."/>
            <person name="Zorn A.M."/>
            <person name="Ito M."/>
            <person name="Marcotte E.M."/>
            <person name="Wallingford J.B."/>
            <person name="Ito Y."/>
            <person name="Asashima M."/>
            <person name="Ueno N."/>
            <person name="Matsuda Y."/>
            <person name="Veenstra G.J."/>
            <person name="Fujiyama A."/>
            <person name="Harland R.M."/>
            <person name="Taira M."/>
            <person name="Rokhsar D.S."/>
        </authorList>
    </citation>
    <scope>NUCLEOTIDE SEQUENCE [LARGE SCALE GENOMIC DNA]</scope>
    <source>
        <strain evidence="2">J</strain>
    </source>
</reference>
<dbReference type="Proteomes" id="UP000694892">
    <property type="component" value="Chromosome 1L"/>
</dbReference>
<gene>
    <name evidence="1" type="ORF">XELAEV_18005476mg</name>
</gene>